<dbReference type="EMBL" id="CM042886">
    <property type="protein sequence ID" value="KAI4341359.1"/>
    <property type="molecule type" value="Genomic_DNA"/>
</dbReference>
<proteinExistence type="predicted"/>
<gene>
    <name evidence="1" type="ORF">MLD38_026091</name>
</gene>
<sequence>MGEEVFPWLKSIPLAPEYHPTLSEFQDPIAYIHKIEKEASFYGICKIVPPLPPPPRKSVVSNLNKSLFSRFSSLTFTTRQQQIGFCPRKPCPVKKPVWQSGQRYSFPDFESKARSFERSYLKKLGKKPPLSPLELETLYWKASVDKPFSVEYANDIPGSAFPPNYSSSSVSCGGVGSSNVGETAWNMRWVSRAEGSLLRYMKEEIPGVTSPMVYLAMMFSWFAWHVEDHDLHSLNYLHLGAPKTWYGVPRDACVAFEEVVRVNGYGGEVNPLVTFAVLGEKTTVISPEVLVAAGVPCCRLVQNAGEFVVTFPRAYHSGFSHGFNCGEASNIATPEWLKFAKEAAIRRASINYPPMVSHFQLLYDLALALCSRVPAGINAGPRSSRLKDKKKGEGEATIKDEFLRNVIENNKLLQILGKGSPIVLIPQSSSDASAFLNLCVGSYSRVNQGNIPLDGYSKIKPKLASLCERKSIPLLDANGDLPKSGFRILDRDSQRDELSQDDRLSHQRLFSCVTCGILTFDCAAVVQPREPAARYLMSADCHFLDDWTNSGALNDNNHPPSAVFSRKIGQAEYREESVAHGLYNMPGPSSNCWAQGEQNGNEEAANSEEPNGTSALGLLAQAYGNSSDSEEDRGYDLPDCDDDAFIKSVSLERRRQLEDPRAHIMKFEQSIGLDDDAHGGYGEGLGFRGSNLTEKSHLILNYSTEKENDDSSDTRSCGSAVPLPGCNEGSSRLHVFCLEHAIDVEERLRLVGGVHISLFCYQDYPRVEAEAKHLAEELGIDYSWNNITFRNATTEDEKKIQSALDSEDAIPGNGDWAVKLGINLFCSANLCWSPLYSKQMPYNSVIYKAFGRDSSSSPAKADDLGQRSGKPKKTVAGKWCGKVWMSHRVHPLLVQKDPGEQDEESCVHENIEGMSKGRTETSVARKPVTKRKIEDTKRTKKDISGERESSENLLVYSRQHHQRFGGLRPSKTIKRQNFDADNQADDDGRLLCEGMLNRQIGPREGQAANSGSKFAPDSLSGHDSPSDDLLEDSYLSQKIPKGKRAKLNRADVASSHKFEEKCYFRTNRRMFSTKQESFDSEDAVSNDLIEDEDPPQQMNLRRERASQNARTYVGALHQIKGQKKLSKSRKPVVSGLTKVATECTKKQEQSEDSDDASDGEEVKGWPNKRVGKRTSKVSVESSGNKLVKSNSRQTHRKKNSKPMAGKRLSGVSKKEEEEGEYQCDLEGCTMTFFTSKELNLHKKNVCPVKGCGKNFFSHKYLVQHRRVHMDDRPLKCPWKGCKMTFKWAWARTEHIRVHTGERPYKCGEPGCGQTFRFVSDFSRHKRKTGHSAKGKG</sequence>
<name>A0ACB9P0N1_9MYRT</name>
<reference evidence="2" key="1">
    <citation type="journal article" date="2023" name="Front. Plant Sci.">
        <title>Chromosomal-level genome assembly of Melastoma candidum provides insights into trichome evolution.</title>
        <authorList>
            <person name="Zhong Y."/>
            <person name="Wu W."/>
            <person name="Sun C."/>
            <person name="Zou P."/>
            <person name="Liu Y."/>
            <person name="Dai S."/>
            <person name="Zhou R."/>
        </authorList>
    </citation>
    <scope>NUCLEOTIDE SEQUENCE [LARGE SCALE GENOMIC DNA]</scope>
</reference>
<keyword evidence="2" id="KW-1185">Reference proteome</keyword>
<accession>A0ACB9P0N1</accession>
<organism evidence="1 2">
    <name type="scientific">Melastoma candidum</name>
    <dbReference type="NCBI Taxonomy" id="119954"/>
    <lineage>
        <taxon>Eukaryota</taxon>
        <taxon>Viridiplantae</taxon>
        <taxon>Streptophyta</taxon>
        <taxon>Embryophyta</taxon>
        <taxon>Tracheophyta</taxon>
        <taxon>Spermatophyta</taxon>
        <taxon>Magnoliopsida</taxon>
        <taxon>eudicotyledons</taxon>
        <taxon>Gunneridae</taxon>
        <taxon>Pentapetalae</taxon>
        <taxon>rosids</taxon>
        <taxon>malvids</taxon>
        <taxon>Myrtales</taxon>
        <taxon>Melastomataceae</taxon>
        <taxon>Melastomatoideae</taxon>
        <taxon>Melastomateae</taxon>
        <taxon>Melastoma</taxon>
    </lineage>
</organism>
<evidence type="ECO:0000313" key="1">
    <source>
        <dbReference type="EMBL" id="KAI4341359.1"/>
    </source>
</evidence>
<protein>
    <submittedName>
        <fullName evidence="1">Uncharacterized protein</fullName>
    </submittedName>
</protein>
<evidence type="ECO:0000313" key="2">
    <source>
        <dbReference type="Proteomes" id="UP001057402"/>
    </source>
</evidence>
<comment type="caution">
    <text evidence="1">The sequence shown here is derived from an EMBL/GenBank/DDBJ whole genome shotgun (WGS) entry which is preliminary data.</text>
</comment>
<dbReference type="Proteomes" id="UP001057402">
    <property type="component" value="Chromosome 7"/>
</dbReference>